<feature type="compositionally biased region" description="Basic residues" evidence="1">
    <location>
        <begin position="636"/>
        <end position="648"/>
    </location>
</feature>
<dbReference type="KEGG" id="aau:AAur_3978"/>
<dbReference type="CDD" id="cd00085">
    <property type="entry name" value="HNHc"/>
    <property type="match status" value="1"/>
</dbReference>
<dbReference type="Pfam" id="PF13391">
    <property type="entry name" value="HNH_2"/>
    <property type="match status" value="1"/>
</dbReference>
<evidence type="ECO:0000259" key="2">
    <source>
        <dbReference type="SMART" id="SM00507"/>
    </source>
</evidence>
<dbReference type="EMBL" id="CP000474">
    <property type="protein sequence ID" value="ABM07189.1"/>
    <property type="molecule type" value="Genomic_DNA"/>
</dbReference>
<reference evidence="3 4" key="1">
    <citation type="journal article" date="2006" name="PLoS Genet.">
        <title>Secrets of soil survival revealed by the genome sequence of Arthrobacter aurescens TC1.</title>
        <authorList>
            <person name="Mongodin E.F."/>
            <person name="Shapir N."/>
            <person name="Daugherty S.C."/>
            <person name="DeBoy R.T."/>
            <person name="Emerson J.B."/>
            <person name="Shvartzbeyn A."/>
            <person name="Radune D."/>
            <person name="Vamathevan J."/>
            <person name="Riggs F."/>
            <person name="Grinberg V."/>
            <person name="Khouri H."/>
            <person name="Wackett L.P."/>
            <person name="Nelson K.E."/>
            <person name="Sadowsky M.J."/>
        </authorList>
    </citation>
    <scope>NUCLEOTIDE SEQUENCE [LARGE SCALE GENOMIC DNA]</scope>
    <source>
        <strain evidence="3 4">TC1</strain>
    </source>
</reference>
<dbReference type="OrthoDB" id="5177627at2"/>
<accession>A1RBN8</accession>
<dbReference type="HOGENOM" id="CLU_022065_5_3_11"/>
<dbReference type="Pfam" id="PF02720">
    <property type="entry name" value="DUF222"/>
    <property type="match status" value="1"/>
</dbReference>
<dbReference type="InterPro" id="IPR003615">
    <property type="entry name" value="HNH_nuc"/>
</dbReference>
<feature type="region of interest" description="Disordered" evidence="1">
    <location>
        <begin position="1"/>
        <end position="26"/>
    </location>
</feature>
<sequence>MEGIGQTLARRADSSGADGLPGRIPLRTTAVPGEIAIGHKRSTALASTAGNPLSAELLHGLESIANSSEFQRDRRVGSKQGSPTKSITSSEDLEPRSGCTGTVPGLTQALGQGAALLESMRSTAAAEARLFGFVEAADFAGRVEEISRSVEYLQVVAAHAVERTRTEAQHAQPGVSAAAPEWRTGWTEPAGPSTVPATSASADTVPAGAATHTRTAVAGAGNATATASANPLDDGYRNAAEFLRARLRIGIGEARRRLALAAEVLPQAGMTGQDVPARREILADAIGSALVPSRSATIISTALDKVRHLAEPGTITDMEHALTNTAIESDPDFVAKMARRWTDLIDQDGPEPTEEALRQLQGAFLRRRRRHGLHHLEIFATAEQYETLTAAMNAATNPRLNGPESGTAPSEGPDQGPGTGAPAGSGADEATMQEADLGSSGPDLDRRSRAQKLLDGLVGACSVAMSTGKLPSNGGLRPQVTVTIDRRDLFNQLQLSPTQPGSGNRLSTGTATFLGPIHPNTIRKIACDADILPVLLGSDSRVLDIGRTTRIFPPHIRKAITARDQGCAFPDCTMPAPWCEAHHTTYWSHGGTTGTNNGTLLCSHHHHLIHKEQWRIDMTTGIPWFIPPPHIDPHQKPRRNHHHTPHKT</sequence>
<feature type="domain" description="HNH nuclease" evidence="2">
    <location>
        <begin position="555"/>
        <end position="607"/>
    </location>
</feature>
<dbReference type="eggNOG" id="COG1403">
    <property type="taxonomic scope" value="Bacteria"/>
</dbReference>
<keyword evidence="4" id="KW-1185">Reference proteome</keyword>
<feature type="region of interest" description="Disordered" evidence="1">
    <location>
        <begin position="396"/>
        <end position="428"/>
    </location>
</feature>
<dbReference type="InterPro" id="IPR003870">
    <property type="entry name" value="DUF222"/>
</dbReference>
<feature type="region of interest" description="Disordered" evidence="1">
    <location>
        <begin position="68"/>
        <end position="105"/>
    </location>
</feature>
<proteinExistence type="predicted"/>
<feature type="compositionally biased region" description="Polar residues" evidence="1">
    <location>
        <begin position="79"/>
        <end position="90"/>
    </location>
</feature>
<dbReference type="AlphaFoldDB" id="A1RBN8"/>
<evidence type="ECO:0000313" key="4">
    <source>
        <dbReference type="Proteomes" id="UP000000637"/>
    </source>
</evidence>
<gene>
    <name evidence="3" type="ordered locus">AAur_3978</name>
</gene>
<protein>
    <recommendedName>
        <fullName evidence="2">HNH nuclease domain-containing protein</fullName>
    </recommendedName>
</protein>
<feature type="region of interest" description="Disordered" evidence="1">
    <location>
        <begin position="628"/>
        <end position="648"/>
    </location>
</feature>
<evidence type="ECO:0000313" key="3">
    <source>
        <dbReference type="EMBL" id="ABM07189.1"/>
    </source>
</evidence>
<dbReference type="SMART" id="SM00507">
    <property type="entry name" value="HNHc"/>
    <property type="match status" value="1"/>
</dbReference>
<dbReference type="Proteomes" id="UP000000637">
    <property type="component" value="Chromosome"/>
</dbReference>
<dbReference type="RefSeq" id="WP_011776575.1">
    <property type="nucleotide sequence ID" value="NC_008711.1"/>
</dbReference>
<evidence type="ECO:0000256" key="1">
    <source>
        <dbReference type="SAM" id="MobiDB-lite"/>
    </source>
</evidence>
<dbReference type="STRING" id="290340.AAur_3978"/>
<name>A1RBN8_PAEAT</name>
<organism evidence="3 4">
    <name type="scientific">Paenarthrobacter aurescens (strain TC1)</name>
    <dbReference type="NCBI Taxonomy" id="290340"/>
    <lineage>
        <taxon>Bacteria</taxon>
        <taxon>Bacillati</taxon>
        <taxon>Actinomycetota</taxon>
        <taxon>Actinomycetes</taxon>
        <taxon>Micrococcales</taxon>
        <taxon>Micrococcaceae</taxon>
        <taxon>Paenarthrobacter</taxon>
    </lineage>
</organism>